<dbReference type="Gene3D" id="3.40.1550.10">
    <property type="entry name" value="CheC-like"/>
    <property type="match status" value="1"/>
</dbReference>
<reference evidence="5" key="1">
    <citation type="submission" date="2022-03" db="EMBL/GenBank/DDBJ databases">
        <title>Pseudomonas marianensis sp. nov., a marine bacterium isolated from deep-sea sediments of the Mariana Trench.</title>
        <authorList>
            <person name="Wei Y."/>
        </authorList>
    </citation>
    <scope>NUCLEOTIDE SEQUENCE</scope>
    <source>
        <strain evidence="5">PS1</strain>
    </source>
</reference>
<gene>
    <name evidence="5" type="ORF">MST27_08870</name>
</gene>
<keyword evidence="2 3" id="KW-0597">Phosphoprotein</keyword>
<dbReference type="CDD" id="cd17593">
    <property type="entry name" value="REC_CheC-like"/>
    <property type="match status" value="1"/>
</dbReference>
<proteinExistence type="predicted"/>
<dbReference type="GO" id="GO:0000160">
    <property type="term" value="P:phosphorelay signal transduction system"/>
    <property type="evidence" value="ECO:0007669"/>
    <property type="project" value="InterPro"/>
</dbReference>
<evidence type="ECO:0000313" key="5">
    <source>
        <dbReference type="EMBL" id="MCJ0973478.1"/>
    </source>
</evidence>
<accession>A0A9X1W8T2</accession>
<sequence length="328" mass="35786">MSAVSLLICDDSSLARKQLLRSLPAAWQLDIHQAAGGVEALERIRKGGVDLLLLDLTMPDMDGYQVLAQLRDEGLDCKVIVVSADIQEEAVRRVLELGALAFIRKPADPVHLRQTLASLGMIGTELPMLGQRDAGDMVGFRDAVREVVNVAMGRAAALLARVLGVFVQLPIPNVNMLEVGELHMALADAAQGDKLTAVCQGYIGGGIAGEALLIFHDSEVADMARLMRADDYRELEMLLDLSSLLISACLSGIADQIDVVFSQGHPQVLGQHASIEELIRLNRERWKSTLAVEISYSLEGHDIHFDLLLLFTEDSVELLSRKLAYLMD</sequence>
<evidence type="ECO:0000256" key="1">
    <source>
        <dbReference type="ARBA" id="ARBA00022500"/>
    </source>
</evidence>
<dbReference type="CDD" id="cd17910">
    <property type="entry name" value="CheC_ClassII"/>
    <property type="match status" value="1"/>
</dbReference>
<dbReference type="InterPro" id="IPR011006">
    <property type="entry name" value="CheY-like_superfamily"/>
</dbReference>
<dbReference type="Gene3D" id="3.40.50.2300">
    <property type="match status" value="1"/>
</dbReference>
<comment type="caution">
    <text evidence="5">The sequence shown here is derived from an EMBL/GenBank/DDBJ whole genome shotgun (WGS) entry which is preliminary data.</text>
</comment>
<name>A0A9X1W8T2_9GAMM</name>
<organism evidence="5 6">
    <name type="scientific">Stutzerimonas marianensis</name>
    <dbReference type="NCBI Taxonomy" id="2929513"/>
    <lineage>
        <taxon>Bacteria</taxon>
        <taxon>Pseudomonadati</taxon>
        <taxon>Pseudomonadota</taxon>
        <taxon>Gammaproteobacteria</taxon>
        <taxon>Pseudomonadales</taxon>
        <taxon>Pseudomonadaceae</taxon>
        <taxon>Stutzerimonas</taxon>
    </lineage>
</organism>
<feature type="domain" description="Response regulatory" evidence="4">
    <location>
        <begin position="5"/>
        <end position="120"/>
    </location>
</feature>
<dbReference type="EMBL" id="JALGRD010000004">
    <property type="protein sequence ID" value="MCJ0973478.1"/>
    <property type="molecule type" value="Genomic_DNA"/>
</dbReference>
<evidence type="ECO:0000259" key="4">
    <source>
        <dbReference type="PROSITE" id="PS50110"/>
    </source>
</evidence>
<dbReference type="PANTHER" id="PTHR44591">
    <property type="entry name" value="STRESS RESPONSE REGULATOR PROTEIN 1"/>
    <property type="match status" value="1"/>
</dbReference>
<dbReference type="PROSITE" id="PS50110">
    <property type="entry name" value="RESPONSE_REGULATORY"/>
    <property type="match status" value="1"/>
</dbReference>
<protein>
    <submittedName>
        <fullName evidence="5">Response regulator</fullName>
    </submittedName>
</protein>
<keyword evidence="6" id="KW-1185">Reference proteome</keyword>
<dbReference type="PANTHER" id="PTHR44591:SF24">
    <property type="entry name" value="PROTEIN-GLUTAMATE METHYLESTERASE_PROTEIN-GLUTAMINE GLUTAMINASE 1"/>
    <property type="match status" value="1"/>
</dbReference>
<feature type="modified residue" description="4-aspartylphosphate" evidence="3">
    <location>
        <position position="55"/>
    </location>
</feature>
<dbReference type="SMART" id="SM00448">
    <property type="entry name" value="REC"/>
    <property type="match status" value="1"/>
</dbReference>
<dbReference type="SUPFAM" id="SSF103039">
    <property type="entry name" value="CheC-like"/>
    <property type="match status" value="1"/>
</dbReference>
<dbReference type="InterPro" id="IPR001789">
    <property type="entry name" value="Sig_transdc_resp-reg_receiver"/>
</dbReference>
<dbReference type="AlphaFoldDB" id="A0A9X1W8T2"/>
<dbReference type="Pfam" id="PF00072">
    <property type="entry name" value="Response_reg"/>
    <property type="match status" value="1"/>
</dbReference>
<dbReference type="InterPro" id="IPR050595">
    <property type="entry name" value="Bact_response_regulator"/>
</dbReference>
<dbReference type="InterPro" id="IPR028976">
    <property type="entry name" value="CheC-like_sf"/>
</dbReference>
<keyword evidence="1" id="KW-0145">Chemotaxis</keyword>
<dbReference type="Proteomes" id="UP001139682">
    <property type="component" value="Unassembled WGS sequence"/>
</dbReference>
<dbReference type="RefSeq" id="WP_243605604.1">
    <property type="nucleotide sequence ID" value="NZ_JALGRD010000004.1"/>
</dbReference>
<dbReference type="GO" id="GO:0006935">
    <property type="term" value="P:chemotaxis"/>
    <property type="evidence" value="ECO:0007669"/>
    <property type="project" value="UniProtKB-KW"/>
</dbReference>
<evidence type="ECO:0000256" key="3">
    <source>
        <dbReference type="PROSITE-ProRule" id="PRU00169"/>
    </source>
</evidence>
<dbReference type="SUPFAM" id="SSF52172">
    <property type="entry name" value="CheY-like"/>
    <property type="match status" value="1"/>
</dbReference>
<evidence type="ECO:0000256" key="2">
    <source>
        <dbReference type="ARBA" id="ARBA00022553"/>
    </source>
</evidence>
<evidence type="ECO:0000313" key="6">
    <source>
        <dbReference type="Proteomes" id="UP001139682"/>
    </source>
</evidence>